<reference evidence="1" key="1">
    <citation type="journal article" date="2004" name="Nucleic Acids Res.">
        <title>Whole genome comparisons of serotype 4b and 1/2a strains of the food-borne pathogen Listeria monocytogenes reveal new insights into the core genome components of this species.</title>
        <authorList>
            <person name="Nelson K.E."/>
            <person name="Fouts D.E."/>
            <person name="Mongodin E.F."/>
            <person name="Ravel J."/>
            <person name="DeBoy R.T."/>
            <person name="Kolonay J.F."/>
            <person name="Rasko D.A."/>
            <person name="Angiuoli S.V."/>
            <person name="Gill S.R."/>
            <person name="Paulsen I.T."/>
            <person name="Peterson J."/>
            <person name="White O."/>
            <person name="Nelson W.C."/>
            <person name="Nierman W."/>
            <person name="Beanan M.J."/>
            <person name="Brinkac L.M."/>
            <person name="Daugherty S.C."/>
            <person name="Dodson R.J."/>
            <person name="Durkin A.S."/>
            <person name="Madupu R."/>
            <person name="Haft D.H."/>
            <person name="Selengut J."/>
            <person name="Van Aken S."/>
            <person name="Khouri H."/>
            <person name="Fedorova N."/>
            <person name="Forberger H."/>
            <person name="Tran B."/>
            <person name="Kathariou S."/>
            <person name="Wonderling L.D."/>
            <person name="Uhlich G.A."/>
            <person name="Bayles D.O."/>
            <person name="Luchansky J.B."/>
            <person name="Fraser C.M."/>
        </authorList>
    </citation>
    <scope>NUCLEOTIDE SEQUENCE</scope>
    <source>
        <strain evidence="1">EGD-e</strain>
    </source>
</reference>
<proteinExistence type="predicted"/>
<name>Q6IEH1_LISMO</name>
<dbReference type="EMBL" id="BK005170">
    <property type="protein sequence ID" value="DAA05313.1"/>
    <property type="molecule type" value="Genomic_DNA"/>
</dbReference>
<accession>Q6IEH1</accession>
<organism evidence="1">
    <name type="scientific">Listeria monocytogenes serovar 1/2a (strain ATCC BAA-679 / EGD-e)</name>
    <dbReference type="NCBI Taxonomy" id="169963"/>
    <lineage>
        <taxon>Bacteria</taxon>
        <taxon>Bacillati</taxon>
        <taxon>Bacillota</taxon>
        <taxon>Bacilli</taxon>
        <taxon>Bacillales</taxon>
        <taxon>Listeriaceae</taxon>
        <taxon>Listeria</taxon>
    </lineage>
</organism>
<sequence>MEKRTKEKIRAKSISARGGAFLVAQIRQQIWVSETIDWLVELFYT</sequence>
<dbReference type="AlphaFoldDB" id="Q6IEH1"/>
<protein>
    <submittedName>
        <fullName evidence="1">Uncharacterized protein</fullName>
    </submittedName>
</protein>
<gene>
    <name evidence="1" type="ORF">NT01LM0696</name>
</gene>
<evidence type="ECO:0000313" key="1">
    <source>
        <dbReference type="EMBL" id="DAA05313.1"/>
    </source>
</evidence>